<keyword evidence="3" id="KW-0223">Dioxygenase</keyword>
<comment type="similarity">
    <text evidence="1">Belongs to the bacterial ring-hydroxylating dioxygenase beta subunit family.</text>
</comment>
<name>A0ABS7PK66_9SPHN</name>
<dbReference type="Gene3D" id="3.10.450.50">
    <property type="match status" value="1"/>
</dbReference>
<organism evidence="3 4">
    <name type="scientific">Sphingomonas colocasiae</name>
    <dbReference type="NCBI Taxonomy" id="1848973"/>
    <lineage>
        <taxon>Bacteria</taxon>
        <taxon>Pseudomonadati</taxon>
        <taxon>Pseudomonadota</taxon>
        <taxon>Alphaproteobacteria</taxon>
        <taxon>Sphingomonadales</taxon>
        <taxon>Sphingomonadaceae</taxon>
        <taxon>Sphingomonas</taxon>
    </lineage>
</organism>
<gene>
    <name evidence="3" type="ORF">K7G82_05205</name>
</gene>
<accession>A0ABS7PK66</accession>
<keyword evidence="4" id="KW-1185">Reference proteome</keyword>
<dbReference type="InterPro" id="IPR032710">
    <property type="entry name" value="NTF2-like_dom_sf"/>
</dbReference>
<dbReference type="SUPFAM" id="SSF54427">
    <property type="entry name" value="NTF2-like"/>
    <property type="match status" value="1"/>
</dbReference>
<dbReference type="EMBL" id="JAINVV010000003">
    <property type="protein sequence ID" value="MBY8821679.1"/>
    <property type="molecule type" value="Genomic_DNA"/>
</dbReference>
<dbReference type="GO" id="GO:0051213">
    <property type="term" value="F:dioxygenase activity"/>
    <property type="evidence" value="ECO:0007669"/>
    <property type="project" value="UniProtKB-KW"/>
</dbReference>
<dbReference type="InterPro" id="IPR000391">
    <property type="entry name" value="Rng_hydr_dOase-bsu"/>
</dbReference>
<proteinExistence type="inferred from homology"/>
<evidence type="ECO:0000256" key="2">
    <source>
        <dbReference type="ARBA" id="ARBA00023002"/>
    </source>
</evidence>
<dbReference type="Proteomes" id="UP000706039">
    <property type="component" value="Unassembled WGS sequence"/>
</dbReference>
<keyword evidence="2" id="KW-0560">Oxidoreductase</keyword>
<sequence length="193" mass="22371">MSSLEKGPQFARYLDDALYTRLAAMHGELAGRPPMHDAALRFEAEAFLNHEARLLDTRDFSAWLGLFAEELIYWLPQDESSDPRGSVSLWLDDRRRLEDRLVRFGTGFVYNQIPHRRLRRCISNIEAWQDEQGEERRIVSNQIAFEHRKGHGVQQHVALVDHVLRREGGQWKIAIKRALLVNGLDGYDIPTLL</sequence>
<evidence type="ECO:0000313" key="4">
    <source>
        <dbReference type="Proteomes" id="UP000706039"/>
    </source>
</evidence>
<dbReference type="Pfam" id="PF00866">
    <property type="entry name" value="Ring_hydroxyl_B"/>
    <property type="match status" value="1"/>
</dbReference>
<evidence type="ECO:0000313" key="3">
    <source>
        <dbReference type="EMBL" id="MBY8821679.1"/>
    </source>
</evidence>
<evidence type="ECO:0000256" key="1">
    <source>
        <dbReference type="ARBA" id="ARBA00009570"/>
    </source>
</evidence>
<reference evidence="3 4" key="1">
    <citation type="submission" date="2021-08" db="EMBL/GenBank/DDBJ databases">
        <authorList>
            <person name="Tuo L."/>
        </authorList>
    </citation>
    <scope>NUCLEOTIDE SEQUENCE [LARGE SCALE GENOMIC DNA]</scope>
    <source>
        <strain evidence="3 4">JCM 31229</strain>
    </source>
</reference>
<comment type="caution">
    <text evidence="3">The sequence shown here is derived from an EMBL/GenBank/DDBJ whole genome shotgun (WGS) entry which is preliminary data.</text>
</comment>
<dbReference type="PANTHER" id="PTHR41534:SF2">
    <property type="entry name" value="3-PHENYLPROPIONATE_CINNAMIC ACID DIOXYGENASE SUBUNIT BETA"/>
    <property type="match status" value="1"/>
</dbReference>
<dbReference type="CDD" id="cd00667">
    <property type="entry name" value="ring_hydroxylating_dioxygenases_beta"/>
    <property type="match status" value="1"/>
</dbReference>
<protein>
    <submittedName>
        <fullName evidence="3">Aromatic-ring-hydroxylating dioxygenase subunit beta</fullName>
    </submittedName>
</protein>
<dbReference type="PANTHER" id="PTHR41534">
    <property type="entry name" value="BLR3401 PROTEIN"/>
    <property type="match status" value="1"/>
</dbReference>
<dbReference type="RefSeq" id="WP_222988775.1">
    <property type="nucleotide sequence ID" value="NZ_JAINVV010000003.1"/>
</dbReference>